<dbReference type="InterPro" id="IPR053057">
    <property type="entry name" value="XLG_GTP-binding"/>
</dbReference>
<evidence type="ECO:0000256" key="2">
    <source>
        <dbReference type="ARBA" id="ARBA00022833"/>
    </source>
</evidence>
<sequence>MGDGRTVMKAMQELEELYGGIPDESVDLTFKDFASMQQAEPEEKKVISMNPKLHQEITQQDQDMKKKKKKNISAESKIPHSTIIFHEQYHLNSVNNINHMMSSAHLREEEEEEEEEEKKQRGGRRKARPGIPHTNLCSLCNRYIHLFRHRCLVCGRVYCRNCVPVGMGSMAEGRKCLDCLGRRFSQKYIQRAGNSGPCWTYPSSVKQQELIWAEKGPRSGKGERR</sequence>
<dbReference type="PANTHER" id="PTHR36486:SF2">
    <property type="entry name" value="OS01G0977800 PROTEIN"/>
    <property type="match status" value="1"/>
</dbReference>
<evidence type="ECO:0000256" key="3">
    <source>
        <dbReference type="SAM" id="MobiDB-lite"/>
    </source>
</evidence>
<keyword evidence="1" id="KW-0863">Zinc-finger</keyword>
<dbReference type="GeneID" id="120264306"/>
<dbReference type="PANTHER" id="PTHR36486">
    <property type="entry name" value="OS01G0977800 PROTEIN"/>
    <property type="match status" value="1"/>
</dbReference>
<gene>
    <name evidence="5" type="primary">LOC120264306</name>
</gene>
<dbReference type="InterPro" id="IPR011011">
    <property type="entry name" value="Znf_FYVE_PHD"/>
</dbReference>
<keyword evidence="1" id="KW-0479">Metal-binding</keyword>
<feature type="region of interest" description="Disordered" evidence="3">
    <location>
        <begin position="104"/>
        <end position="128"/>
    </location>
</feature>
<protein>
    <submittedName>
        <fullName evidence="5">Uncharacterized protein LOC120264306</fullName>
    </submittedName>
</protein>
<proteinExistence type="predicted"/>
<keyword evidence="2" id="KW-0862">Zinc</keyword>
<reference evidence="5" key="1">
    <citation type="submission" date="2025-08" db="UniProtKB">
        <authorList>
            <consortium name="RefSeq"/>
        </authorList>
    </citation>
    <scope>IDENTIFICATION</scope>
</reference>
<accession>A0AB40BL28</accession>
<dbReference type="RefSeq" id="XP_039128047.1">
    <property type="nucleotide sequence ID" value="XM_039272113.1"/>
</dbReference>
<dbReference type="Proteomes" id="UP001515500">
    <property type="component" value="Chromosome 7"/>
</dbReference>
<organism evidence="4 5">
    <name type="scientific">Dioscorea cayennensis subsp. rotundata</name>
    <name type="common">White Guinea yam</name>
    <name type="synonym">Dioscorea rotundata</name>
    <dbReference type="NCBI Taxonomy" id="55577"/>
    <lineage>
        <taxon>Eukaryota</taxon>
        <taxon>Viridiplantae</taxon>
        <taxon>Streptophyta</taxon>
        <taxon>Embryophyta</taxon>
        <taxon>Tracheophyta</taxon>
        <taxon>Spermatophyta</taxon>
        <taxon>Magnoliopsida</taxon>
        <taxon>Liliopsida</taxon>
        <taxon>Dioscoreales</taxon>
        <taxon>Dioscoreaceae</taxon>
        <taxon>Dioscorea</taxon>
    </lineage>
</organism>
<dbReference type="GO" id="GO:0008270">
    <property type="term" value="F:zinc ion binding"/>
    <property type="evidence" value="ECO:0007669"/>
    <property type="project" value="UniProtKB-KW"/>
</dbReference>
<evidence type="ECO:0000313" key="4">
    <source>
        <dbReference type="Proteomes" id="UP001515500"/>
    </source>
</evidence>
<dbReference type="SUPFAM" id="SSF57903">
    <property type="entry name" value="FYVE/PHD zinc finger"/>
    <property type="match status" value="1"/>
</dbReference>
<evidence type="ECO:0000313" key="5">
    <source>
        <dbReference type="RefSeq" id="XP_039128047.1"/>
    </source>
</evidence>
<keyword evidence="4" id="KW-1185">Reference proteome</keyword>
<evidence type="ECO:0000256" key="1">
    <source>
        <dbReference type="ARBA" id="ARBA00022771"/>
    </source>
</evidence>
<dbReference type="CDD" id="cd00065">
    <property type="entry name" value="FYVE_like_SF"/>
    <property type="match status" value="1"/>
</dbReference>
<name>A0AB40BL28_DIOCR</name>
<dbReference type="AlphaFoldDB" id="A0AB40BL28"/>